<gene>
    <name evidence="3" type="ORF">KIW84_044317</name>
</gene>
<evidence type="ECO:0000256" key="1">
    <source>
        <dbReference type="SAM" id="SignalP"/>
    </source>
</evidence>
<dbReference type="EMBL" id="JAMSHJ010000004">
    <property type="protein sequence ID" value="KAI5420471.1"/>
    <property type="molecule type" value="Genomic_DNA"/>
</dbReference>
<name>A0A9D5AV93_PEA</name>
<dbReference type="GO" id="GO:0046872">
    <property type="term" value="F:metal ion binding"/>
    <property type="evidence" value="ECO:0007669"/>
    <property type="project" value="InterPro"/>
</dbReference>
<proteinExistence type="predicted"/>
<feature type="signal peptide" evidence="1">
    <location>
        <begin position="1"/>
        <end position="26"/>
    </location>
</feature>
<dbReference type="Pfam" id="PF07127">
    <property type="entry name" value="Nodulin_late"/>
    <property type="match status" value="1"/>
</dbReference>
<evidence type="ECO:0000313" key="4">
    <source>
        <dbReference type="Proteomes" id="UP001058974"/>
    </source>
</evidence>
<comment type="caution">
    <text evidence="3">The sequence shown here is derived from an EMBL/GenBank/DDBJ whole genome shotgun (WGS) entry which is preliminary data.</text>
</comment>
<organism evidence="3 4">
    <name type="scientific">Pisum sativum</name>
    <name type="common">Garden pea</name>
    <name type="synonym">Lathyrus oleraceus</name>
    <dbReference type="NCBI Taxonomy" id="3888"/>
    <lineage>
        <taxon>Eukaryota</taxon>
        <taxon>Viridiplantae</taxon>
        <taxon>Streptophyta</taxon>
        <taxon>Embryophyta</taxon>
        <taxon>Tracheophyta</taxon>
        <taxon>Spermatophyta</taxon>
        <taxon>Magnoliopsida</taxon>
        <taxon>eudicotyledons</taxon>
        <taxon>Gunneridae</taxon>
        <taxon>Pentapetalae</taxon>
        <taxon>rosids</taxon>
        <taxon>fabids</taxon>
        <taxon>Fabales</taxon>
        <taxon>Fabaceae</taxon>
        <taxon>Papilionoideae</taxon>
        <taxon>50 kb inversion clade</taxon>
        <taxon>NPAAA clade</taxon>
        <taxon>Hologalegina</taxon>
        <taxon>IRL clade</taxon>
        <taxon>Fabeae</taxon>
        <taxon>Lathyrus</taxon>
    </lineage>
</organism>
<dbReference type="Proteomes" id="UP001058974">
    <property type="component" value="Chromosome 4"/>
</dbReference>
<protein>
    <recommendedName>
        <fullName evidence="2">Late nodulin domain-containing protein</fullName>
    </recommendedName>
</protein>
<feature type="chain" id="PRO_5038891164" description="Late nodulin domain-containing protein" evidence="1">
    <location>
        <begin position="27"/>
        <end position="77"/>
    </location>
</feature>
<sequence length="77" mass="8995">MDKTLKCIYVMVLFLSIFLVVKKVDALYKCENVEDCPQLYEFTTIDYKCILGTCIPLGVIRKKSAHNYRAENNEFLH</sequence>
<dbReference type="AlphaFoldDB" id="A0A9D5AV93"/>
<evidence type="ECO:0000313" key="3">
    <source>
        <dbReference type="EMBL" id="KAI5420471.1"/>
    </source>
</evidence>
<evidence type="ECO:0000259" key="2">
    <source>
        <dbReference type="Pfam" id="PF07127"/>
    </source>
</evidence>
<reference evidence="3 4" key="1">
    <citation type="journal article" date="2022" name="Nat. Genet.">
        <title>Improved pea reference genome and pan-genome highlight genomic features and evolutionary characteristics.</title>
        <authorList>
            <person name="Yang T."/>
            <person name="Liu R."/>
            <person name="Luo Y."/>
            <person name="Hu S."/>
            <person name="Wang D."/>
            <person name="Wang C."/>
            <person name="Pandey M.K."/>
            <person name="Ge S."/>
            <person name="Xu Q."/>
            <person name="Li N."/>
            <person name="Li G."/>
            <person name="Huang Y."/>
            <person name="Saxena R.K."/>
            <person name="Ji Y."/>
            <person name="Li M."/>
            <person name="Yan X."/>
            <person name="He Y."/>
            <person name="Liu Y."/>
            <person name="Wang X."/>
            <person name="Xiang C."/>
            <person name="Varshney R.K."/>
            <person name="Ding H."/>
            <person name="Gao S."/>
            <person name="Zong X."/>
        </authorList>
    </citation>
    <scope>NUCLEOTIDE SEQUENCE [LARGE SCALE GENOMIC DNA]</scope>
    <source>
        <strain evidence="3 4">cv. Zhongwan 6</strain>
    </source>
</reference>
<dbReference type="Gramene" id="PSAT_LOCUS16365_t1">
    <property type="protein sequence ID" value="CAL5196781.1"/>
    <property type="gene ID" value="PSAT_LOCUS16365"/>
</dbReference>
<keyword evidence="4" id="KW-1185">Reference proteome</keyword>
<keyword evidence="1" id="KW-0732">Signal</keyword>
<accession>A0A9D5AV93</accession>
<feature type="domain" description="Late nodulin" evidence="2">
    <location>
        <begin position="1"/>
        <end position="54"/>
    </location>
</feature>
<dbReference type="Gramene" id="Psat04G0431700-T1">
    <property type="protein sequence ID" value="KAI5420471.1"/>
    <property type="gene ID" value="KIW84_044317"/>
</dbReference>
<dbReference type="InterPro" id="IPR009810">
    <property type="entry name" value="Nodulin_late_dom"/>
</dbReference>